<evidence type="ECO:0000313" key="2">
    <source>
        <dbReference type="EMBL" id="OGL87752.1"/>
    </source>
</evidence>
<reference evidence="2 3" key="1">
    <citation type="journal article" date="2016" name="Nat. Commun.">
        <title>Thousands of microbial genomes shed light on interconnected biogeochemical processes in an aquifer system.</title>
        <authorList>
            <person name="Anantharaman K."/>
            <person name="Brown C.T."/>
            <person name="Hug L.A."/>
            <person name="Sharon I."/>
            <person name="Castelle C.J."/>
            <person name="Probst A.J."/>
            <person name="Thomas B.C."/>
            <person name="Singh A."/>
            <person name="Wilkins M.J."/>
            <person name="Karaoz U."/>
            <person name="Brodie E.L."/>
            <person name="Williams K.H."/>
            <person name="Hubbard S.S."/>
            <person name="Banfield J.F."/>
        </authorList>
    </citation>
    <scope>NUCLEOTIDE SEQUENCE [LARGE SCALE GENOMIC DNA]</scope>
</reference>
<feature type="region of interest" description="Disordered" evidence="1">
    <location>
        <begin position="1"/>
        <end position="22"/>
    </location>
</feature>
<evidence type="ECO:0000313" key="3">
    <source>
        <dbReference type="Proteomes" id="UP000178264"/>
    </source>
</evidence>
<dbReference type="AlphaFoldDB" id="A0A1F7VB39"/>
<organism evidence="2 3">
    <name type="scientific">Candidatus Uhrbacteria bacterium RIFCSPLOWO2_02_FULL_49_11</name>
    <dbReference type="NCBI Taxonomy" id="1802409"/>
    <lineage>
        <taxon>Bacteria</taxon>
        <taxon>Candidatus Uhriibacteriota</taxon>
    </lineage>
</organism>
<dbReference type="EMBL" id="MGER01000060">
    <property type="protein sequence ID" value="OGL87752.1"/>
    <property type="molecule type" value="Genomic_DNA"/>
</dbReference>
<dbReference type="Proteomes" id="UP000178264">
    <property type="component" value="Unassembled WGS sequence"/>
</dbReference>
<gene>
    <name evidence="2" type="ORF">A3I42_01020</name>
</gene>
<protein>
    <recommendedName>
        <fullName evidence="4">3D domain-containing protein</fullName>
    </recommendedName>
</protein>
<accession>A0A1F7VB39</accession>
<name>A0A1F7VB39_9BACT</name>
<dbReference type="CDD" id="cd22784">
    <property type="entry name" value="DPBB_MltA_YuiC-like"/>
    <property type="match status" value="1"/>
</dbReference>
<sequence length="158" mass="17371">MAFPHSSVASAGEIEGSQNAGSRVKDSASLSWAEYEDLQGFHKSAADAYPSQSLPQTEAWALSATHRVVITAYSSTVDQTDGDPWTTASGTRVKDGIIAANFLTFGTRVRIPDLFGDKVFYVTDRMHPRFSDRVDIWMTTREEALQFGAKVATIEVYE</sequence>
<evidence type="ECO:0008006" key="4">
    <source>
        <dbReference type="Google" id="ProtNLM"/>
    </source>
</evidence>
<evidence type="ECO:0000256" key="1">
    <source>
        <dbReference type="SAM" id="MobiDB-lite"/>
    </source>
</evidence>
<proteinExistence type="predicted"/>
<comment type="caution">
    <text evidence="2">The sequence shown here is derived from an EMBL/GenBank/DDBJ whole genome shotgun (WGS) entry which is preliminary data.</text>
</comment>